<dbReference type="SUPFAM" id="SSF46785">
    <property type="entry name" value="Winged helix' DNA-binding domain"/>
    <property type="match status" value="2"/>
</dbReference>
<dbReference type="Gene3D" id="1.10.10.10">
    <property type="entry name" value="Winged helix-like DNA-binding domain superfamily/Winged helix DNA-binding domain"/>
    <property type="match status" value="2"/>
</dbReference>
<evidence type="ECO:0000256" key="1">
    <source>
        <dbReference type="ARBA" id="ARBA00022490"/>
    </source>
</evidence>
<comment type="caution">
    <text evidence="5">The sequence shown here is derived from an EMBL/GenBank/DDBJ whole genome shotgun (WGS) entry which is preliminary data.</text>
</comment>
<name>A0A917CM97_9GAMM</name>
<organism evidence="5 6">
    <name type="scientific">Marinicella pacifica</name>
    <dbReference type="NCBI Taxonomy" id="1171543"/>
    <lineage>
        <taxon>Bacteria</taxon>
        <taxon>Pseudomonadati</taxon>
        <taxon>Pseudomonadota</taxon>
        <taxon>Gammaproteobacteria</taxon>
        <taxon>Lysobacterales</taxon>
        <taxon>Marinicellaceae</taxon>
        <taxon>Marinicella</taxon>
    </lineage>
</organism>
<evidence type="ECO:0000313" key="5">
    <source>
        <dbReference type="EMBL" id="GGF92997.1"/>
    </source>
</evidence>
<keyword evidence="6" id="KW-1185">Reference proteome</keyword>
<dbReference type="InterPro" id="IPR036390">
    <property type="entry name" value="WH_DNA-bd_sf"/>
</dbReference>
<dbReference type="GO" id="GO:0051301">
    <property type="term" value="P:cell division"/>
    <property type="evidence" value="ECO:0007669"/>
    <property type="project" value="UniProtKB-KW"/>
</dbReference>
<evidence type="ECO:0000256" key="4">
    <source>
        <dbReference type="ARBA" id="ARBA00023306"/>
    </source>
</evidence>
<evidence type="ECO:0000256" key="2">
    <source>
        <dbReference type="ARBA" id="ARBA00022618"/>
    </source>
</evidence>
<protein>
    <submittedName>
        <fullName evidence="5">Segregation and condensation protein B</fullName>
    </submittedName>
</protein>
<dbReference type="AlphaFoldDB" id="A0A917CM97"/>
<dbReference type="NCBIfam" id="TIGR00281">
    <property type="entry name" value="SMC-Scp complex subunit ScpB"/>
    <property type="match status" value="1"/>
</dbReference>
<keyword evidence="1" id="KW-0963">Cytoplasm</keyword>
<reference evidence="5" key="1">
    <citation type="journal article" date="2014" name="Int. J. Syst. Evol. Microbiol.">
        <title>Complete genome sequence of Corynebacterium casei LMG S-19264T (=DSM 44701T), isolated from a smear-ripened cheese.</title>
        <authorList>
            <consortium name="US DOE Joint Genome Institute (JGI-PGF)"/>
            <person name="Walter F."/>
            <person name="Albersmeier A."/>
            <person name="Kalinowski J."/>
            <person name="Ruckert C."/>
        </authorList>
    </citation>
    <scope>NUCLEOTIDE SEQUENCE</scope>
    <source>
        <strain evidence="5">CGMCC 1.12181</strain>
    </source>
</reference>
<dbReference type="Pfam" id="PF04079">
    <property type="entry name" value="SMC_ScpB"/>
    <property type="match status" value="1"/>
</dbReference>
<keyword evidence="4" id="KW-0131">Cell cycle</keyword>
<dbReference type="InterPro" id="IPR005234">
    <property type="entry name" value="ScpB_csome_segregation"/>
</dbReference>
<proteinExistence type="predicted"/>
<reference evidence="5" key="2">
    <citation type="submission" date="2020-09" db="EMBL/GenBank/DDBJ databases">
        <authorList>
            <person name="Sun Q."/>
            <person name="Zhou Y."/>
        </authorList>
    </citation>
    <scope>NUCLEOTIDE SEQUENCE</scope>
    <source>
        <strain evidence="5">CGMCC 1.12181</strain>
    </source>
</reference>
<gene>
    <name evidence="5" type="primary">scpB</name>
    <name evidence="5" type="ORF">GCM10011365_12810</name>
</gene>
<evidence type="ECO:0000313" key="6">
    <source>
        <dbReference type="Proteomes" id="UP000605253"/>
    </source>
</evidence>
<dbReference type="GO" id="GO:0051304">
    <property type="term" value="P:chromosome separation"/>
    <property type="evidence" value="ECO:0007669"/>
    <property type="project" value="InterPro"/>
</dbReference>
<dbReference type="PANTHER" id="PTHR34298:SF2">
    <property type="entry name" value="SEGREGATION AND CONDENSATION PROTEIN B"/>
    <property type="match status" value="1"/>
</dbReference>
<keyword evidence="3" id="KW-0159">Chromosome partition</keyword>
<dbReference type="PANTHER" id="PTHR34298">
    <property type="entry name" value="SEGREGATION AND CONDENSATION PROTEIN B"/>
    <property type="match status" value="1"/>
</dbReference>
<sequence length="188" mass="21586">MDDQQIKHIIEAALMAFDEPLAVQHLKQLFGEQPVSGADINRALEQLQKDYVGRGIELQQLSKGYRLQTRPSVQEWLDNLRQNKPRKLSRALLETLALVAYRQPITRGEIEDVRGVAVSSKIIHYLMDKEWIEEVGYRDAPGKPALLGTTDEFLNYFNLQSLQDLPALAEIKDFESFEQSLDFNEQTE</sequence>
<keyword evidence="2" id="KW-0132">Cell division</keyword>
<dbReference type="PIRSF" id="PIRSF019345">
    <property type="entry name" value="ScpB"/>
    <property type="match status" value="1"/>
</dbReference>
<dbReference type="InterPro" id="IPR036388">
    <property type="entry name" value="WH-like_DNA-bd_sf"/>
</dbReference>
<dbReference type="RefSeq" id="WP_188364872.1">
    <property type="nucleotide sequence ID" value="NZ_BAABJF010000015.1"/>
</dbReference>
<dbReference type="EMBL" id="BMEO01000004">
    <property type="protein sequence ID" value="GGF92997.1"/>
    <property type="molecule type" value="Genomic_DNA"/>
</dbReference>
<accession>A0A917CM97</accession>
<dbReference type="Proteomes" id="UP000605253">
    <property type="component" value="Unassembled WGS sequence"/>
</dbReference>
<evidence type="ECO:0000256" key="3">
    <source>
        <dbReference type="ARBA" id="ARBA00022829"/>
    </source>
</evidence>